<evidence type="ECO:0000256" key="3">
    <source>
        <dbReference type="ARBA" id="ARBA00022448"/>
    </source>
</evidence>
<keyword evidence="13" id="KW-1185">Reference proteome</keyword>
<sequence>MSADEVVQASGNAAWMLISASLVLLMTPALSLFYGGMTGRRSVLNMMMMSFGALGVVSVVYVLWGWSMSYGTQSLWGVVANPLEFLGLRNSITDDAGNYLAGSSGYANVIDVSFQLTFAVISTALISGALAGRVKFSTWLVFTAAWSTLVYFPLAHMVWGGGLLSHSEQSLSARIFGVSDGEATIAPIDFAGGTVVHISAGTAALILALLVGRREGFPHIPQRPHNLPLVILGAALLWFGWFGFNGGSAFAADGLAGLAWLNTTAATAAAMLGWLVVERLRDGRPTSLGAASGVVAGLVTVTPAAGDLTPLTSLLIGVVGGGLACLGVGLKYRFGYDDSLDVVGVHLVAGLWGTVGVGLLATDAGLLTGGGTAGLQLFVVQIVIAVVAMIFTAAVTAVIALVLRATMGWRIAREEEAEGIDAAEHRETGYDLTGPEIRRGNLIATGAETPALGLTATTAGPDGPADTTADTGTDLPDQTKE</sequence>
<comment type="similarity">
    <text evidence="2 9">Belongs to the ammonia transporter channel (TC 1.A.11.2) family.</text>
</comment>
<dbReference type="KEGG" id="chn:A605_09020"/>
<dbReference type="GO" id="GO:0005886">
    <property type="term" value="C:plasma membrane"/>
    <property type="evidence" value="ECO:0007669"/>
    <property type="project" value="UniProtKB-SubCell"/>
</dbReference>
<feature type="transmembrane region" description="Helical" evidence="9">
    <location>
        <begin position="288"/>
        <end position="305"/>
    </location>
</feature>
<evidence type="ECO:0000256" key="5">
    <source>
        <dbReference type="ARBA" id="ARBA00022989"/>
    </source>
</evidence>
<evidence type="ECO:0000259" key="11">
    <source>
        <dbReference type="Pfam" id="PF00909"/>
    </source>
</evidence>
<dbReference type="RefSeq" id="WP_015401225.1">
    <property type="nucleotide sequence ID" value="NC_020302.1"/>
</dbReference>
<keyword evidence="4 9" id="KW-0812">Transmembrane</keyword>
<feature type="domain" description="Ammonium transporter AmtB-like" evidence="11">
    <location>
        <begin position="14"/>
        <end position="430"/>
    </location>
</feature>
<reference evidence="12 13" key="1">
    <citation type="journal article" date="2012" name="Stand. Genomic Sci.">
        <title>Genome sequence of the halotolerant bacterium Corynebacterium halotolerans type strain YIM 70093(T) (= DSM 44683(T)).</title>
        <authorList>
            <person name="Ruckert C."/>
            <person name="Albersmeier A."/>
            <person name="Al-Dilaimi A."/>
            <person name="Niehaus K."/>
            <person name="Szczepanowski R."/>
            <person name="Kalinowski J."/>
        </authorList>
    </citation>
    <scope>NUCLEOTIDE SEQUENCE [LARGE SCALE GENOMIC DNA]</scope>
    <source>
        <strain evidence="12">YIM 70093</strain>
    </source>
</reference>
<dbReference type="InterPro" id="IPR024041">
    <property type="entry name" value="NH4_transpt_AmtB-like_dom"/>
</dbReference>
<evidence type="ECO:0000256" key="8">
    <source>
        <dbReference type="ARBA" id="ARBA00050025"/>
    </source>
</evidence>
<name>M1P810_9CORY</name>
<keyword evidence="5 9" id="KW-1133">Transmembrane helix</keyword>
<protein>
    <recommendedName>
        <fullName evidence="8 9">Ammonium transporter</fullName>
    </recommendedName>
</protein>
<feature type="transmembrane region" description="Helical" evidence="9">
    <location>
        <begin position="311"/>
        <end position="330"/>
    </location>
</feature>
<dbReference type="PATRIC" id="fig|1121362.3.peg.1821"/>
<comment type="subcellular location">
    <subcellularLocation>
        <location evidence="9">Cell membrane</location>
        <topology evidence="9">Multi-pass membrane protein</topology>
    </subcellularLocation>
    <subcellularLocation>
        <location evidence="1">Membrane</location>
        <topology evidence="1">Multi-pass membrane protein</topology>
    </subcellularLocation>
</comment>
<dbReference type="PANTHER" id="PTHR43029">
    <property type="entry name" value="AMMONIUM TRANSPORTER MEP2"/>
    <property type="match status" value="1"/>
</dbReference>
<dbReference type="HOGENOM" id="CLU_000445_33_0_11"/>
<feature type="transmembrane region" description="Helical" evidence="9">
    <location>
        <begin position="12"/>
        <end position="34"/>
    </location>
</feature>
<dbReference type="STRING" id="1121362.A605_09020"/>
<evidence type="ECO:0000256" key="10">
    <source>
        <dbReference type="SAM" id="MobiDB-lite"/>
    </source>
</evidence>
<feature type="transmembrane region" description="Helical" evidence="9">
    <location>
        <begin position="46"/>
        <end position="66"/>
    </location>
</feature>
<dbReference type="EMBL" id="CP003697">
    <property type="protein sequence ID" value="AGF72806.1"/>
    <property type="molecule type" value="Genomic_DNA"/>
</dbReference>
<organism evidence="12 13">
    <name type="scientific">Corynebacterium halotolerans YIM 70093 = DSM 44683</name>
    <dbReference type="NCBI Taxonomy" id="1121362"/>
    <lineage>
        <taxon>Bacteria</taxon>
        <taxon>Bacillati</taxon>
        <taxon>Actinomycetota</taxon>
        <taxon>Actinomycetes</taxon>
        <taxon>Mycobacteriales</taxon>
        <taxon>Corynebacteriaceae</taxon>
        <taxon>Corynebacterium</taxon>
    </lineage>
</organism>
<keyword evidence="7 9" id="KW-0924">Ammonia transport</keyword>
<dbReference type="GO" id="GO:0008519">
    <property type="term" value="F:ammonium channel activity"/>
    <property type="evidence" value="ECO:0007669"/>
    <property type="project" value="InterPro"/>
</dbReference>
<feature type="transmembrane region" description="Helical" evidence="9">
    <location>
        <begin position="224"/>
        <end position="244"/>
    </location>
</feature>
<dbReference type="Proteomes" id="UP000011723">
    <property type="component" value="Chromosome"/>
</dbReference>
<feature type="transmembrane region" description="Helical" evidence="9">
    <location>
        <begin position="112"/>
        <end position="132"/>
    </location>
</feature>
<feature type="region of interest" description="Disordered" evidence="10">
    <location>
        <begin position="453"/>
        <end position="481"/>
    </location>
</feature>
<evidence type="ECO:0000313" key="13">
    <source>
        <dbReference type="Proteomes" id="UP000011723"/>
    </source>
</evidence>
<dbReference type="PANTHER" id="PTHR43029:SF10">
    <property type="entry name" value="AMMONIUM TRANSPORTER MEP2"/>
    <property type="match status" value="1"/>
</dbReference>
<dbReference type="InterPro" id="IPR018047">
    <property type="entry name" value="Ammonium_transpt_CS"/>
</dbReference>
<evidence type="ECO:0000256" key="4">
    <source>
        <dbReference type="ARBA" id="ARBA00022692"/>
    </source>
</evidence>
<feature type="transmembrane region" description="Helical" evidence="9">
    <location>
        <begin position="190"/>
        <end position="212"/>
    </location>
</feature>
<keyword evidence="6 9" id="KW-0472">Membrane</keyword>
<dbReference type="Pfam" id="PF00909">
    <property type="entry name" value="Ammonium_transp"/>
    <property type="match status" value="1"/>
</dbReference>
<dbReference type="InterPro" id="IPR029020">
    <property type="entry name" value="Ammonium/urea_transptr"/>
</dbReference>
<evidence type="ECO:0000256" key="9">
    <source>
        <dbReference type="RuleBase" id="RU362002"/>
    </source>
</evidence>
<keyword evidence="3 9" id="KW-0813">Transport</keyword>
<dbReference type="InterPro" id="IPR001905">
    <property type="entry name" value="Ammonium_transpt"/>
</dbReference>
<dbReference type="NCBIfam" id="TIGR00836">
    <property type="entry name" value="amt"/>
    <property type="match status" value="1"/>
</dbReference>
<accession>M1P810</accession>
<feature type="transmembrane region" description="Helical" evidence="9">
    <location>
        <begin position="256"/>
        <end position="276"/>
    </location>
</feature>
<dbReference type="OrthoDB" id="9814202at2"/>
<proteinExistence type="inferred from homology"/>
<dbReference type="AlphaFoldDB" id="M1P810"/>
<dbReference type="PROSITE" id="PS01219">
    <property type="entry name" value="AMMONIUM_TRANSP"/>
    <property type="match status" value="1"/>
</dbReference>
<evidence type="ECO:0000313" key="12">
    <source>
        <dbReference type="EMBL" id="AGF72806.1"/>
    </source>
</evidence>
<gene>
    <name evidence="12" type="ORF">A605_09020</name>
</gene>
<feature type="transmembrane region" description="Helical" evidence="9">
    <location>
        <begin position="342"/>
        <end position="361"/>
    </location>
</feature>
<feature type="transmembrane region" description="Helical" evidence="9">
    <location>
        <begin position="139"/>
        <end position="159"/>
    </location>
</feature>
<feature type="transmembrane region" description="Helical" evidence="9">
    <location>
        <begin position="373"/>
        <end position="403"/>
    </location>
</feature>
<dbReference type="Gene3D" id="1.10.3430.10">
    <property type="entry name" value="Ammonium transporter AmtB like domains"/>
    <property type="match status" value="1"/>
</dbReference>
<evidence type="ECO:0000256" key="1">
    <source>
        <dbReference type="ARBA" id="ARBA00004141"/>
    </source>
</evidence>
<dbReference type="eggNOG" id="COG0004">
    <property type="taxonomic scope" value="Bacteria"/>
</dbReference>
<evidence type="ECO:0000256" key="2">
    <source>
        <dbReference type="ARBA" id="ARBA00005887"/>
    </source>
</evidence>
<dbReference type="SUPFAM" id="SSF111352">
    <property type="entry name" value="Ammonium transporter"/>
    <property type="match status" value="1"/>
</dbReference>
<evidence type="ECO:0000256" key="7">
    <source>
        <dbReference type="ARBA" id="ARBA00023177"/>
    </source>
</evidence>
<evidence type="ECO:0000256" key="6">
    <source>
        <dbReference type="ARBA" id="ARBA00023136"/>
    </source>
</evidence>